<feature type="compositionally biased region" description="Polar residues" evidence="2">
    <location>
        <begin position="634"/>
        <end position="645"/>
    </location>
</feature>
<evidence type="ECO:0000313" key="3">
    <source>
        <dbReference type="EMBL" id="KAJ3508217.1"/>
    </source>
</evidence>
<evidence type="ECO:0000256" key="2">
    <source>
        <dbReference type="SAM" id="MobiDB-lite"/>
    </source>
</evidence>
<feature type="compositionally biased region" description="Basic and acidic residues" evidence="2">
    <location>
        <begin position="437"/>
        <end position="454"/>
    </location>
</feature>
<dbReference type="Proteomes" id="UP001148786">
    <property type="component" value="Unassembled WGS sequence"/>
</dbReference>
<keyword evidence="1" id="KW-0175">Coiled coil</keyword>
<feature type="region of interest" description="Disordered" evidence="2">
    <location>
        <begin position="601"/>
        <end position="659"/>
    </location>
</feature>
<name>A0A9W8K6M4_9AGAR</name>
<gene>
    <name evidence="3" type="ORF">NLJ89_g5876</name>
</gene>
<organism evidence="3 4">
    <name type="scientific">Agrocybe chaxingu</name>
    <dbReference type="NCBI Taxonomy" id="84603"/>
    <lineage>
        <taxon>Eukaryota</taxon>
        <taxon>Fungi</taxon>
        <taxon>Dikarya</taxon>
        <taxon>Basidiomycota</taxon>
        <taxon>Agaricomycotina</taxon>
        <taxon>Agaricomycetes</taxon>
        <taxon>Agaricomycetidae</taxon>
        <taxon>Agaricales</taxon>
        <taxon>Agaricineae</taxon>
        <taxon>Strophariaceae</taxon>
        <taxon>Agrocybe</taxon>
    </lineage>
</organism>
<comment type="caution">
    <text evidence="3">The sequence shown here is derived from an EMBL/GenBank/DDBJ whole genome shotgun (WGS) entry which is preliminary data.</text>
</comment>
<dbReference type="OrthoDB" id="539213at2759"/>
<sequence length="678" mass="76075">MTPNKPPVFLVEMIPTFDEVPEFISRFLATPGGALPCDLDRILKPSLAAEAHLRLAFAAERDVSDPRLEDPHIGLLSLYDAPASLRIIRARSDPPNQYNPGRMGFQFRPPCHTVDDGYLFPLDPKYRRQSGDPAVAPDLTEFLCNWEAFTTNSLRYMNWDNVVVAGGSVTACLLPYNPAFLNNRGESFSTHYPKADVDLFLWGLNEEQAKEKMVQIYEAIRKAAPWKTIVIRKKNTISIYSRHPFRVVQIVLRLYRSPSEILTGFDVDCACVAFDGTHIWANPRATMAFIRQANKIDVSRRSPSYEFRLAKYADRGFEVRYPSLDRTKIEPSVLDFRKKSYPCGLARLLVLENIAICSPYHPLAPEPVPVIVPSRTCAQKAYFKAMETCDYDAAVTFIPYGPSWTAARVIYLRDRMELRLNGIHMPGPESTIQSKTQKKEENVGHEDHEADGPLRDSANIGSGREIVGDGSVEEDGQSRSRNTERGIAIGATRRLKANGKKRDLVSGTTLSIATPFSVRRISKIALKTCVRSGNAHTPPTVRQKQQREVSEECLVDELKKALAEVKHLEEVVDLLLGRLIGSREKTHLCFVDPFDRTEYHERHKGSEKTVLLRPSPEANGTGVRSARLHRQQSGEDPTSSSSFQDSTEHDDFALPSFPDATERDRNIIRSYGGVVGHG</sequence>
<dbReference type="InterPro" id="IPR053354">
    <property type="entry name" value="MGDG_epimerase"/>
</dbReference>
<feature type="coiled-coil region" evidence="1">
    <location>
        <begin position="551"/>
        <end position="578"/>
    </location>
</feature>
<dbReference type="AlphaFoldDB" id="A0A9W8K6M4"/>
<reference evidence="3" key="1">
    <citation type="submission" date="2022-07" db="EMBL/GenBank/DDBJ databases">
        <title>Genome Sequence of Agrocybe chaxingu.</title>
        <authorList>
            <person name="Buettner E."/>
        </authorList>
    </citation>
    <scope>NUCLEOTIDE SEQUENCE</scope>
    <source>
        <strain evidence="3">MP-N11</strain>
    </source>
</reference>
<dbReference type="PANTHER" id="PTHR43558">
    <property type="entry name" value="REDUCTASE, PUTATIVE (AFU_ORTHOLOGUE AFUA_3G10540)-RELATED"/>
    <property type="match status" value="1"/>
</dbReference>
<evidence type="ECO:0000313" key="4">
    <source>
        <dbReference type="Proteomes" id="UP001148786"/>
    </source>
</evidence>
<dbReference type="PANTHER" id="PTHR43558:SF6">
    <property type="entry name" value="REDUCTASE, PUTATIVE (AFU_ORTHOLOGUE AFUA_3G10540)-RELATED"/>
    <property type="match status" value="1"/>
</dbReference>
<feature type="region of interest" description="Disordered" evidence="2">
    <location>
        <begin position="423"/>
        <end position="486"/>
    </location>
</feature>
<dbReference type="EMBL" id="JANKHO010000582">
    <property type="protein sequence ID" value="KAJ3508217.1"/>
    <property type="molecule type" value="Genomic_DNA"/>
</dbReference>
<evidence type="ECO:0000256" key="1">
    <source>
        <dbReference type="SAM" id="Coils"/>
    </source>
</evidence>
<proteinExistence type="predicted"/>
<keyword evidence="4" id="KW-1185">Reference proteome</keyword>
<accession>A0A9W8K6M4</accession>
<protein>
    <submittedName>
        <fullName evidence="3">Uncharacterized protein</fullName>
    </submittedName>
</protein>